<dbReference type="EMBL" id="LCYI01000017">
    <property type="protein sequence ID" value="KLA31042.1"/>
    <property type="molecule type" value="Genomic_DNA"/>
</dbReference>
<reference evidence="1 2" key="1">
    <citation type="submission" date="2015-04" db="EMBL/GenBank/DDBJ databases">
        <title>Draft Genome Sequences of Eight Spore-Forming Food Isolates of Bacillus cereus Genome sequencing.</title>
        <authorList>
            <person name="Krawcyk A.O."/>
            <person name="de Jong A."/>
            <person name="Eijlander R.T."/>
            <person name="Berendsen E.M."/>
            <person name="Holsappel S."/>
            <person name="Wells-Bennik M."/>
            <person name="Kuipers O.P."/>
        </authorList>
    </citation>
    <scope>NUCLEOTIDE SEQUENCE [LARGE SCALE GENOMIC DNA]</scope>
    <source>
        <strain evidence="1 2">B4077</strain>
    </source>
</reference>
<accession>A0A0G8F5S6</accession>
<evidence type="ECO:0000313" key="1">
    <source>
        <dbReference type="EMBL" id="KLA31042.1"/>
    </source>
</evidence>
<dbReference type="Proteomes" id="UP000035214">
    <property type="component" value="Unassembled WGS sequence"/>
</dbReference>
<dbReference type="AlphaFoldDB" id="A0A0G8F5S6"/>
<name>A0A0G8F5S6_BACCE</name>
<protein>
    <submittedName>
        <fullName evidence="1">Uncharacterized protein</fullName>
    </submittedName>
</protein>
<organism evidence="1 2">
    <name type="scientific">Bacillus cereus</name>
    <dbReference type="NCBI Taxonomy" id="1396"/>
    <lineage>
        <taxon>Bacteria</taxon>
        <taxon>Bacillati</taxon>
        <taxon>Bacillota</taxon>
        <taxon>Bacilli</taxon>
        <taxon>Bacillales</taxon>
        <taxon>Bacillaceae</taxon>
        <taxon>Bacillus</taxon>
        <taxon>Bacillus cereus group</taxon>
    </lineage>
</organism>
<dbReference type="RefSeq" id="WP_046954403.1">
    <property type="nucleotide sequence ID" value="NZ_LCYI01000017.1"/>
</dbReference>
<sequence length="67" mass="7366">MESPKNTLVLKIVLNVEVSILDEDADSFSRVIEQKSILGTELAMSFLLSGFPQADRAMIPINGIVIF</sequence>
<dbReference type="PATRIC" id="fig|1396.428.peg.2688"/>
<proteinExistence type="predicted"/>
<evidence type="ECO:0000313" key="2">
    <source>
        <dbReference type="Proteomes" id="UP000035214"/>
    </source>
</evidence>
<comment type="caution">
    <text evidence="1">The sequence shown here is derived from an EMBL/GenBank/DDBJ whole genome shotgun (WGS) entry which is preliminary data.</text>
</comment>
<gene>
    <name evidence="1" type="ORF">B4077_3310</name>
</gene>